<dbReference type="OrthoDB" id="9785718at2"/>
<evidence type="ECO:0000313" key="4">
    <source>
        <dbReference type="EMBL" id="TNM63201.1"/>
    </source>
</evidence>
<name>A0A5C4XK29_9DEIO</name>
<evidence type="ECO:0000259" key="2">
    <source>
        <dbReference type="PROSITE" id="PS50110"/>
    </source>
</evidence>
<dbReference type="CDD" id="cd17557">
    <property type="entry name" value="REC_Rcp-like"/>
    <property type="match status" value="1"/>
</dbReference>
<dbReference type="Gene3D" id="3.40.50.2300">
    <property type="match status" value="1"/>
</dbReference>
<dbReference type="AlphaFoldDB" id="A0A5C4XK29"/>
<dbReference type="EMBL" id="VDMO01000046">
    <property type="protein sequence ID" value="TNM63201.1"/>
    <property type="molecule type" value="Genomic_DNA"/>
</dbReference>
<accession>A0A5C4XK29</accession>
<organism evidence="4 5">
    <name type="scientific">Deinococcus radiopugnans ATCC 19172</name>
    <dbReference type="NCBI Taxonomy" id="585398"/>
    <lineage>
        <taxon>Bacteria</taxon>
        <taxon>Thermotogati</taxon>
        <taxon>Deinococcota</taxon>
        <taxon>Deinococci</taxon>
        <taxon>Deinococcales</taxon>
        <taxon>Deinococcaceae</taxon>
        <taxon>Deinococcus</taxon>
    </lineage>
</organism>
<dbReference type="RefSeq" id="WP_139404967.1">
    <property type="nucleotide sequence ID" value="NZ_JACHEW010000046.1"/>
</dbReference>
<evidence type="ECO:0000313" key="6">
    <source>
        <dbReference type="Proteomes" id="UP000629870"/>
    </source>
</evidence>
<gene>
    <name evidence="4" type="ORF">FHR04_20135</name>
    <name evidence="3" type="ORF">HNQ04_004119</name>
</gene>
<dbReference type="PROSITE" id="PS50110">
    <property type="entry name" value="RESPONSE_REGULATORY"/>
    <property type="match status" value="1"/>
</dbReference>
<dbReference type="PANTHER" id="PTHR44520:SF2">
    <property type="entry name" value="RESPONSE REGULATOR RCP1"/>
    <property type="match status" value="1"/>
</dbReference>
<sequence length="141" mass="15748">MPFPARYLLVDDSPQDRLLAQEAFEALCPDCTLTCVGSGREALALFDDPAFDPDVILLDLNMPGMNGFEVLRALKDNPRLVHIPVVILSTSAAQQDVSEAYTLHASSYLVKSANFTEFLQQVETFLRYWQLSRTIRSQPIG</sequence>
<dbReference type="InterPro" id="IPR052893">
    <property type="entry name" value="TCS_response_regulator"/>
</dbReference>
<comment type="caution">
    <text evidence="4">The sequence shown here is derived from an EMBL/GenBank/DDBJ whole genome shotgun (WGS) entry which is preliminary data.</text>
</comment>
<dbReference type="SMART" id="SM00448">
    <property type="entry name" value="REC"/>
    <property type="match status" value="1"/>
</dbReference>
<protein>
    <submittedName>
        <fullName evidence="3">CheY-like chemotaxis protein</fullName>
    </submittedName>
    <submittedName>
        <fullName evidence="4">Response regulator</fullName>
    </submittedName>
</protein>
<dbReference type="InterPro" id="IPR001789">
    <property type="entry name" value="Sig_transdc_resp-reg_receiver"/>
</dbReference>
<evidence type="ECO:0000256" key="1">
    <source>
        <dbReference type="PROSITE-ProRule" id="PRU00169"/>
    </source>
</evidence>
<dbReference type="InterPro" id="IPR011006">
    <property type="entry name" value="CheY-like_superfamily"/>
</dbReference>
<dbReference type="Pfam" id="PF00072">
    <property type="entry name" value="Response_reg"/>
    <property type="match status" value="1"/>
</dbReference>
<reference evidence="3 6" key="2">
    <citation type="submission" date="2020-08" db="EMBL/GenBank/DDBJ databases">
        <title>Genomic Encyclopedia of Type Strains, Phase IV (KMG-IV): sequencing the most valuable type-strain genomes for metagenomic binning, comparative biology and taxonomic classification.</title>
        <authorList>
            <person name="Goeker M."/>
        </authorList>
    </citation>
    <scope>NUCLEOTIDE SEQUENCE [LARGE SCALE GENOMIC DNA]</scope>
    <source>
        <strain evidence="3 6">DSM 12027</strain>
    </source>
</reference>
<dbReference type="EMBL" id="JACHEW010000046">
    <property type="protein sequence ID" value="MBB6018838.1"/>
    <property type="molecule type" value="Genomic_DNA"/>
</dbReference>
<keyword evidence="1" id="KW-0597">Phosphoprotein</keyword>
<dbReference type="SUPFAM" id="SSF52172">
    <property type="entry name" value="CheY-like"/>
    <property type="match status" value="1"/>
</dbReference>
<reference evidence="4 5" key="1">
    <citation type="submission" date="2019-06" db="EMBL/GenBank/DDBJ databases">
        <title>Genome sequence of Deinococcus radiopugnans ATCC 19172.</title>
        <authorList>
            <person name="Maclea K.S."/>
            <person name="Maynard C.R."/>
        </authorList>
    </citation>
    <scope>NUCLEOTIDE SEQUENCE [LARGE SCALE GENOMIC DNA]</scope>
    <source>
        <strain evidence="4 5">ATCC 19172</strain>
    </source>
</reference>
<evidence type="ECO:0000313" key="5">
    <source>
        <dbReference type="Proteomes" id="UP000313988"/>
    </source>
</evidence>
<proteinExistence type="predicted"/>
<dbReference type="Proteomes" id="UP000629870">
    <property type="component" value="Unassembled WGS sequence"/>
</dbReference>
<feature type="domain" description="Response regulatory" evidence="2">
    <location>
        <begin position="6"/>
        <end position="126"/>
    </location>
</feature>
<dbReference type="PANTHER" id="PTHR44520">
    <property type="entry name" value="RESPONSE REGULATOR RCP1-RELATED"/>
    <property type="match status" value="1"/>
</dbReference>
<feature type="modified residue" description="4-aspartylphosphate" evidence="1">
    <location>
        <position position="59"/>
    </location>
</feature>
<keyword evidence="6" id="KW-1185">Reference proteome</keyword>
<dbReference type="Proteomes" id="UP000313988">
    <property type="component" value="Unassembled WGS sequence"/>
</dbReference>
<evidence type="ECO:0000313" key="3">
    <source>
        <dbReference type="EMBL" id="MBB6018838.1"/>
    </source>
</evidence>
<dbReference type="GO" id="GO:0000160">
    <property type="term" value="P:phosphorelay signal transduction system"/>
    <property type="evidence" value="ECO:0007669"/>
    <property type="project" value="InterPro"/>
</dbReference>